<reference evidence="1 2" key="1">
    <citation type="submission" date="2018-02" db="EMBL/GenBank/DDBJ databases">
        <title>Complete genome sequencing of Faecalibacterium prausnitzii strains isolated from the human gut.</title>
        <authorList>
            <person name="Fitzgerald B.C."/>
            <person name="Shkoporov A.N."/>
            <person name="Ross P.R."/>
            <person name="Hill C."/>
        </authorList>
    </citation>
    <scope>NUCLEOTIDE SEQUENCE [LARGE SCALE GENOMIC DNA]</scope>
    <source>
        <strain evidence="1 2">APC942/8-14-2</strain>
    </source>
</reference>
<proteinExistence type="predicted"/>
<sequence length="68" mass="7615">MLLLSPSLSYPGFSTGKISQELARIGLEWIEYKSIFLSLYFYIPSGFRTSRGVIIVLYECGFQSSGVP</sequence>
<gene>
    <name evidence="1" type="ORF">C4N25_07595</name>
</gene>
<comment type="caution">
    <text evidence="1">The sequence shown here is derived from an EMBL/GenBank/DDBJ whole genome shotgun (WGS) entry which is preliminary data.</text>
</comment>
<evidence type="ECO:0000313" key="1">
    <source>
        <dbReference type="EMBL" id="RAW50120.1"/>
    </source>
</evidence>
<evidence type="ECO:0000313" key="2">
    <source>
        <dbReference type="Proteomes" id="UP000251634"/>
    </source>
</evidence>
<dbReference type="AlphaFoldDB" id="A0A329TMV9"/>
<organism evidence="1 2">
    <name type="scientific">Faecalibacterium prausnitzii</name>
    <dbReference type="NCBI Taxonomy" id="853"/>
    <lineage>
        <taxon>Bacteria</taxon>
        <taxon>Bacillati</taxon>
        <taxon>Bacillota</taxon>
        <taxon>Clostridia</taxon>
        <taxon>Eubacteriales</taxon>
        <taxon>Oscillospiraceae</taxon>
        <taxon>Faecalibacterium</taxon>
    </lineage>
</organism>
<dbReference type="Proteomes" id="UP000251634">
    <property type="component" value="Unassembled WGS sequence"/>
</dbReference>
<name>A0A329TMV9_9FIRM</name>
<accession>A0A329TMV9</accession>
<protein>
    <submittedName>
        <fullName evidence="1">Uncharacterized protein</fullName>
    </submittedName>
</protein>
<dbReference type="EMBL" id="PRKZ01000004">
    <property type="protein sequence ID" value="RAW50120.1"/>
    <property type="molecule type" value="Genomic_DNA"/>
</dbReference>